<sequence length="162" mass="18580">MSAIEKNTCIRLRKRSRESSFLDLRNVYGEGCYTSVGRLPGRNVVMLEANNQATCMEYDIVLHELLHAVGLWHEHMRSDRDQFIKDIIGKARDASASDYYKVCAIYNCPNGRPSKKPNKTISIPEYGGRGENDIYDRGGYDPYDVIKKAQSIFDWLFAMMPM</sequence>
<feature type="binding site" evidence="2">
    <location>
        <position position="67"/>
    </location>
    <ligand>
        <name>Zn(2+)</name>
        <dbReference type="ChEBI" id="CHEBI:29105"/>
        <note>catalytic</note>
    </ligand>
</feature>
<keyword evidence="2 3" id="KW-0862">Zinc</keyword>
<evidence type="ECO:0000259" key="4">
    <source>
        <dbReference type="PROSITE" id="PS51864"/>
    </source>
</evidence>
<evidence type="ECO:0000313" key="5">
    <source>
        <dbReference type="EMBL" id="VDN23548.1"/>
    </source>
</evidence>
<feature type="binding site" evidence="2">
    <location>
        <position position="73"/>
    </location>
    <ligand>
        <name>Zn(2+)</name>
        <dbReference type="ChEBI" id="CHEBI:29105"/>
        <note>catalytic</note>
    </ligand>
</feature>
<keyword evidence="2 3" id="KW-0645">Protease</keyword>
<reference evidence="5 6" key="2">
    <citation type="submission" date="2018-11" db="EMBL/GenBank/DDBJ databases">
        <authorList>
            <consortium name="Pathogen Informatics"/>
        </authorList>
    </citation>
    <scope>NUCLEOTIDE SEQUENCE [LARGE SCALE GENOMIC DNA]</scope>
</reference>
<keyword evidence="2 3" id="KW-0482">Metalloprotease</keyword>
<dbReference type="InterPro" id="IPR006026">
    <property type="entry name" value="Peptidase_Metallo"/>
</dbReference>
<dbReference type="WBParaSite" id="GPUH_0001410801-mRNA-1">
    <property type="protein sequence ID" value="GPUH_0001410801-mRNA-1"/>
    <property type="gene ID" value="GPUH_0001410801"/>
</dbReference>
<feature type="binding site" evidence="2">
    <location>
        <position position="63"/>
    </location>
    <ligand>
        <name>Zn(2+)</name>
        <dbReference type="ChEBI" id="CHEBI:29105"/>
        <note>catalytic</note>
    </ligand>
</feature>
<dbReference type="SMART" id="SM00235">
    <property type="entry name" value="ZnMc"/>
    <property type="match status" value="1"/>
</dbReference>
<keyword evidence="2 3" id="KW-0479">Metal-binding</keyword>
<dbReference type="Pfam" id="PF01400">
    <property type="entry name" value="Astacin"/>
    <property type="match status" value="1"/>
</dbReference>
<dbReference type="PRINTS" id="PR00480">
    <property type="entry name" value="ASTACIN"/>
</dbReference>
<evidence type="ECO:0000256" key="2">
    <source>
        <dbReference type="PROSITE-ProRule" id="PRU01211"/>
    </source>
</evidence>
<dbReference type="GO" id="GO:0008270">
    <property type="term" value="F:zinc ion binding"/>
    <property type="evidence" value="ECO:0007669"/>
    <property type="project" value="UniProtKB-UniRule"/>
</dbReference>
<feature type="active site" evidence="2">
    <location>
        <position position="64"/>
    </location>
</feature>
<dbReference type="EMBL" id="UYRT01080874">
    <property type="protein sequence ID" value="VDN23548.1"/>
    <property type="molecule type" value="Genomic_DNA"/>
</dbReference>
<evidence type="ECO:0000256" key="3">
    <source>
        <dbReference type="RuleBase" id="RU361183"/>
    </source>
</evidence>
<dbReference type="PANTHER" id="PTHR10127">
    <property type="entry name" value="DISCOIDIN, CUB, EGF, LAMININ , AND ZINC METALLOPROTEASE DOMAIN CONTAINING"/>
    <property type="match status" value="1"/>
</dbReference>
<evidence type="ECO:0000256" key="1">
    <source>
        <dbReference type="ARBA" id="ARBA00023157"/>
    </source>
</evidence>
<dbReference type="GO" id="GO:0006508">
    <property type="term" value="P:proteolysis"/>
    <property type="evidence" value="ECO:0007669"/>
    <property type="project" value="UniProtKB-KW"/>
</dbReference>
<comment type="cofactor">
    <cofactor evidence="2 3">
        <name>Zn(2+)</name>
        <dbReference type="ChEBI" id="CHEBI:29105"/>
    </cofactor>
    <text evidence="2 3">Binds 1 zinc ion per subunit.</text>
</comment>
<proteinExistence type="predicted"/>
<name>A0A183DZF2_9BILA</name>
<gene>
    <name evidence="5" type="ORF">GPUH_LOCUS14093</name>
</gene>
<dbReference type="SUPFAM" id="SSF55486">
    <property type="entry name" value="Metalloproteases ('zincins'), catalytic domain"/>
    <property type="match status" value="1"/>
</dbReference>
<dbReference type="OrthoDB" id="7721051at2759"/>
<feature type="domain" description="Peptidase M12A" evidence="4">
    <location>
        <begin position="1"/>
        <end position="85"/>
    </location>
</feature>
<accession>A0A183DZF2</accession>
<dbReference type="InterPro" id="IPR001506">
    <property type="entry name" value="Peptidase_M12A"/>
</dbReference>
<dbReference type="EC" id="3.4.24.-" evidence="3"/>
<dbReference type="AlphaFoldDB" id="A0A183DZF2"/>
<dbReference type="Gene3D" id="3.40.390.10">
    <property type="entry name" value="Collagenase (Catalytic Domain)"/>
    <property type="match status" value="1"/>
</dbReference>
<comment type="caution">
    <text evidence="2">Lacks conserved residue(s) required for the propagation of feature annotation.</text>
</comment>
<organism evidence="7">
    <name type="scientific">Gongylonema pulchrum</name>
    <dbReference type="NCBI Taxonomy" id="637853"/>
    <lineage>
        <taxon>Eukaryota</taxon>
        <taxon>Metazoa</taxon>
        <taxon>Ecdysozoa</taxon>
        <taxon>Nematoda</taxon>
        <taxon>Chromadorea</taxon>
        <taxon>Rhabditida</taxon>
        <taxon>Spirurina</taxon>
        <taxon>Spiruromorpha</taxon>
        <taxon>Spiruroidea</taxon>
        <taxon>Gongylonematidae</taxon>
        <taxon>Gongylonema</taxon>
    </lineage>
</organism>
<keyword evidence="6" id="KW-1185">Reference proteome</keyword>
<keyword evidence="2 3" id="KW-0378">Hydrolase</keyword>
<evidence type="ECO:0000313" key="6">
    <source>
        <dbReference type="Proteomes" id="UP000271098"/>
    </source>
</evidence>
<reference evidence="7" key="1">
    <citation type="submission" date="2016-06" db="UniProtKB">
        <authorList>
            <consortium name="WormBaseParasite"/>
        </authorList>
    </citation>
    <scope>IDENTIFICATION</scope>
</reference>
<keyword evidence="1" id="KW-1015">Disulfide bond</keyword>
<dbReference type="PANTHER" id="PTHR10127:SF880">
    <property type="entry name" value="ZINC METALLOPROTEINASE NAS-5"/>
    <property type="match status" value="1"/>
</dbReference>
<evidence type="ECO:0000313" key="7">
    <source>
        <dbReference type="WBParaSite" id="GPUH_0001410801-mRNA-1"/>
    </source>
</evidence>
<protein>
    <recommendedName>
        <fullName evidence="3">Metalloendopeptidase</fullName>
        <ecNumber evidence="3">3.4.24.-</ecNumber>
    </recommendedName>
</protein>
<dbReference type="PROSITE" id="PS51864">
    <property type="entry name" value="ASTACIN"/>
    <property type="match status" value="1"/>
</dbReference>
<dbReference type="InterPro" id="IPR024079">
    <property type="entry name" value="MetalloPept_cat_dom_sf"/>
</dbReference>
<dbReference type="GO" id="GO:0004222">
    <property type="term" value="F:metalloendopeptidase activity"/>
    <property type="evidence" value="ECO:0007669"/>
    <property type="project" value="UniProtKB-UniRule"/>
</dbReference>
<dbReference type="Proteomes" id="UP000271098">
    <property type="component" value="Unassembled WGS sequence"/>
</dbReference>